<dbReference type="EMBL" id="KZ857501">
    <property type="protein sequence ID" value="RDX41792.1"/>
    <property type="molecule type" value="Genomic_DNA"/>
</dbReference>
<dbReference type="SUPFAM" id="SSF51395">
    <property type="entry name" value="FMN-linked oxidoreductases"/>
    <property type="match status" value="1"/>
</dbReference>
<name>A0A371CNF6_9APHY</name>
<dbReference type="GO" id="GO:0003959">
    <property type="term" value="F:NADPH dehydrogenase activity"/>
    <property type="evidence" value="ECO:0007669"/>
    <property type="project" value="TreeGrafter"/>
</dbReference>
<dbReference type="STRING" id="139420.A0A371CNF6"/>
<dbReference type="PANTHER" id="PTHR22893:SF91">
    <property type="entry name" value="NADPH DEHYDROGENASE 2-RELATED"/>
    <property type="match status" value="1"/>
</dbReference>
<dbReference type="PANTHER" id="PTHR22893">
    <property type="entry name" value="NADH OXIDOREDUCTASE-RELATED"/>
    <property type="match status" value="1"/>
</dbReference>
<evidence type="ECO:0000313" key="2">
    <source>
        <dbReference type="EMBL" id="RDX41792.1"/>
    </source>
</evidence>
<organism evidence="2 3">
    <name type="scientific">Lentinus brumalis</name>
    <dbReference type="NCBI Taxonomy" id="2498619"/>
    <lineage>
        <taxon>Eukaryota</taxon>
        <taxon>Fungi</taxon>
        <taxon>Dikarya</taxon>
        <taxon>Basidiomycota</taxon>
        <taxon>Agaricomycotina</taxon>
        <taxon>Agaricomycetes</taxon>
        <taxon>Polyporales</taxon>
        <taxon>Polyporaceae</taxon>
        <taxon>Lentinus</taxon>
    </lineage>
</organism>
<dbReference type="InterPro" id="IPR045247">
    <property type="entry name" value="Oye-like"/>
</dbReference>
<dbReference type="GO" id="GO:0010181">
    <property type="term" value="F:FMN binding"/>
    <property type="evidence" value="ECO:0007669"/>
    <property type="project" value="InterPro"/>
</dbReference>
<feature type="domain" description="NADH:flavin oxidoreductase/NADH oxidase N-terminal" evidence="1">
    <location>
        <begin position="11"/>
        <end position="341"/>
    </location>
</feature>
<dbReference type="FunFam" id="3.20.20.70:FF:000138">
    <property type="entry name" value="NADPH dehydrogenase 1"/>
    <property type="match status" value="1"/>
</dbReference>
<dbReference type="Proteomes" id="UP000256964">
    <property type="component" value="Unassembled WGS sequence"/>
</dbReference>
<dbReference type="OrthoDB" id="276546at2759"/>
<dbReference type="Pfam" id="PF00724">
    <property type="entry name" value="Oxidored_FMN"/>
    <property type="match status" value="1"/>
</dbReference>
<proteinExistence type="predicted"/>
<evidence type="ECO:0000313" key="3">
    <source>
        <dbReference type="Proteomes" id="UP000256964"/>
    </source>
</evidence>
<dbReference type="AlphaFoldDB" id="A0A371CNF6"/>
<dbReference type="CDD" id="cd02933">
    <property type="entry name" value="OYE_like_FMN"/>
    <property type="match status" value="1"/>
</dbReference>
<gene>
    <name evidence="2" type="ORF">OH76DRAFT_1449227</name>
</gene>
<sequence length="377" mass="42027">MSSDSAFVPALFRPIQVGDIKLAHRVVLAPQTRLRNNAAHVPTDLVTEFYAQRASVPGTLLIGEATYISPQASGQAHAPGIWNDEQIAAWKKVTEAVHAKGSYIFLQLWALGRAARPEQFHKEFPDYPYVSASPIALTERPNDVPRELTKDEIKEYVGWYATAAKNAIKAGFDGVELHGATGYLPDQFLQDVSNKRTDEYGGSIENRARFPLEVMDAIVAAIGAKRSAIRLSPWSFFQDMRMNDPIPTFSYLVEQLKARHPDLAYIHVIASGAIFSKGPEDPSQEFFIQDIWAPRAAITTGGYDRESGIKVAEETGQLVGYARAFSANPDLPFRLRENIPLTECDYATLFVPLVEEGYTTWPFSEEFLRWQATRGSE</sequence>
<evidence type="ECO:0000259" key="1">
    <source>
        <dbReference type="Pfam" id="PF00724"/>
    </source>
</evidence>
<protein>
    <submittedName>
        <fullName evidence="2">NADH:flavin oxidoreductase/NADH oxidase</fullName>
    </submittedName>
</protein>
<dbReference type="InterPro" id="IPR013785">
    <property type="entry name" value="Aldolase_TIM"/>
</dbReference>
<dbReference type="InterPro" id="IPR001155">
    <property type="entry name" value="OxRdtase_FMN_N"/>
</dbReference>
<keyword evidence="3" id="KW-1185">Reference proteome</keyword>
<dbReference type="Gene3D" id="3.20.20.70">
    <property type="entry name" value="Aldolase class I"/>
    <property type="match status" value="1"/>
</dbReference>
<reference evidence="2 3" key="1">
    <citation type="journal article" date="2018" name="Biotechnol. Biofuels">
        <title>Integrative visual omics of the white-rot fungus Polyporus brumalis exposes the biotechnological potential of its oxidative enzymes for delignifying raw plant biomass.</title>
        <authorList>
            <person name="Miyauchi S."/>
            <person name="Rancon A."/>
            <person name="Drula E."/>
            <person name="Hage H."/>
            <person name="Chaduli D."/>
            <person name="Favel A."/>
            <person name="Grisel S."/>
            <person name="Henrissat B."/>
            <person name="Herpoel-Gimbert I."/>
            <person name="Ruiz-Duenas F.J."/>
            <person name="Chevret D."/>
            <person name="Hainaut M."/>
            <person name="Lin J."/>
            <person name="Wang M."/>
            <person name="Pangilinan J."/>
            <person name="Lipzen A."/>
            <person name="Lesage-Meessen L."/>
            <person name="Navarro D."/>
            <person name="Riley R."/>
            <person name="Grigoriev I.V."/>
            <person name="Zhou S."/>
            <person name="Raouche S."/>
            <person name="Rosso M.N."/>
        </authorList>
    </citation>
    <scope>NUCLEOTIDE SEQUENCE [LARGE SCALE GENOMIC DNA]</scope>
    <source>
        <strain evidence="2 3">BRFM 1820</strain>
    </source>
</reference>
<accession>A0A371CNF6</accession>